<evidence type="ECO:0000313" key="3">
    <source>
        <dbReference type="Proteomes" id="UP000262621"/>
    </source>
</evidence>
<accession>A0A372FS98</accession>
<evidence type="ECO:0000256" key="1">
    <source>
        <dbReference type="SAM" id="MobiDB-lite"/>
    </source>
</evidence>
<feature type="region of interest" description="Disordered" evidence="1">
    <location>
        <begin position="1"/>
        <end position="33"/>
    </location>
</feature>
<name>A0A372FS98_9ACTN</name>
<dbReference type="Proteomes" id="UP000262621">
    <property type="component" value="Unassembled WGS sequence"/>
</dbReference>
<gene>
    <name evidence="2" type="ORF">D0Q02_26355</name>
</gene>
<dbReference type="EMBL" id="QVFU01000049">
    <property type="protein sequence ID" value="RFS43662.1"/>
    <property type="molecule type" value="Genomic_DNA"/>
</dbReference>
<evidence type="ECO:0000313" key="2">
    <source>
        <dbReference type="EMBL" id="RFS43662.1"/>
    </source>
</evidence>
<reference evidence="2 3" key="1">
    <citation type="submission" date="2018-08" db="EMBL/GenBank/DDBJ databases">
        <title>Verrucosispora craniellae sp. nov., isolated from a marine sponge in the South China Sea.</title>
        <authorList>
            <person name="Li L."/>
            <person name="Lin H.W."/>
        </authorList>
    </citation>
    <scope>NUCLEOTIDE SEQUENCE [LARGE SCALE GENOMIC DNA]</scope>
    <source>
        <strain evidence="2 3">LHW63014</strain>
    </source>
</reference>
<organism evidence="2 3">
    <name type="scientific">Micromonospora craniellae</name>
    <dbReference type="NCBI Taxonomy" id="2294034"/>
    <lineage>
        <taxon>Bacteria</taxon>
        <taxon>Bacillati</taxon>
        <taxon>Actinomycetota</taxon>
        <taxon>Actinomycetes</taxon>
        <taxon>Micromonosporales</taxon>
        <taxon>Micromonosporaceae</taxon>
        <taxon>Micromonospora</taxon>
    </lineage>
</organism>
<proteinExistence type="predicted"/>
<sequence>MADTLHRTTRVRVFDRAGPGTPTQKRRTRRPALADERAPEALIHLREALAPRPDTQVMDWMEWPVLWLELLGPDDARSTTPGLLHCGWLRWGSDGDLELRNPTAIVQWLTRWAPAATAAIAE</sequence>
<comment type="caution">
    <text evidence="2">The sequence shown here is derived from an EMBL/GenBank/DDBJ whole genome shotgun (WGS) entry which is preliminary data.</text>
</comment>
<protein>
    <submittedName>
        <fullName evidence="2">Uncharacterized protein</fullName>
    </submittedName>
</protein>
<dbReference type="AlphaFoldDB" id="A0A372FS98"/>
<keyword evidence="3" id="KW-1185">Reference proteome</keyword>